<dbReference type="EMBL" id="KN817528">
    <property type="protein sequence ID" value="KJA26420.1"/>
    <property type="molecule type" value="Genomic_DNA"/>
</dbReference>
<evidence type="ECO:0008006" key="3">
    <source>
        <dbReference type="Google" id="ProtNLM"/>
    </source>
</evidence>
<dbReference type="Proteomes" id="UP000054270">
    <property type="component" value="Unassembled WGS sequence"/>
</dbReference>
<protein>
    <recommendedName>
        <fullName evidence="3">F-box domain-containing protein</fullName>
    </recommendedName>
</protein>
<sequence length="275" mass="30463">MQKSSPKLPLEVLGLIVDCLAYDTPDLSAIRKCALTCESMASLCRRHIFFSICLLYVADFHRFHNALQRSPTEIAMCVRHLKLSAVVVGLKSDTEAFVHFSNMVNSFTLLQSVEIYFVDTKVHWSVIQPEMRKIISRLIQSATLTSLTLRSIEDIPLSCFTGLGNRLRHLNLCQCSVKIANTNERPMNAPVKSVGGYSISQGNLVATNTLLDATTAAGTPIFNFGALKHLHIYAKFSDDSYTNTLYKLLGVAGQLSTLELEGKWLTDPGIYSTLT</sequence>
<dbReference type="OrthoDB" id="2745898at2759"/>
<evidence type="ECO:0000313" key="1">
    <source>
        <dbReference type="EMBL" id="KJA26420.1"/>
    </source>
</evidence>
<accession>A0A0D2Q485</accession>
<dbReference type="AlphaFoldDB" id="A0A0D2Q485"/>
<evidence type="ECO:0000313" key="2">
    <source>
        <dbReference type="Proteomes" id="UP000054270"/>
    </source>
</evidence>
<gene>
    <name evidence="1" type="ORF">HYPSUDRAFT_320585</name>
</gene>
<organism evidence="1 2">
    <name type="scientific">Hypholoma sublateritium (strain FD-334 SS-4)</name>
    <dbReference type="NCBI Taxonomy" id="945553"/>
    <lineage>
        <taxon>Eukaryota</taxon>
        <taxon>Fungi</taxon>
        <taxon>Dikarya</taxon>
        <taxon>Basidiomycota</taxon>
        <taxon>Agaricomycotina</taxon>
        <taxon>Agaricomycetes</taxon>
        <taxon>Agaricomycetidae</taxon>
        <taxon>Agaricales</taxon>
        <taxon>Agaricineae</taxon>
        <taxon>Strophariaceae</taxon>
        <taxon>Hypholoma</taxon>
    </lineage>
</organism>
<proteinExistence type="predicted"/>
<name>A0A0D2Q485_HYPSF</name>
<reference evidence="2" key="1">
    <citation type="submission" date="2014-04" db="EMBL/GenBank/DDBJ databases">
        <title>Evolutionary Origins and Diversification of the Mycorrhizal Mutualists.</title>
        <authorList>
            <consortium name="DOE Joint Genome Institute"/>
            <consortium name="Mycorrhizal Genomics Consortium"/>
            <person name="Kohler A."/>
            <person name="Kuo A."/>
            <person name="Nagy L.G."/>
            <person name="Floudas D."/>
            <person name="Copeland A."/>
            <person name="Barry K.W."/>
            <person name="Cichocki N."/>
            <person name="Veneault-Fourrey C."/>
            <person name="LaButti K."/>
            <person name="Lindquist E.A."/>
            <person name="Lipzen A."/>
            <person name="Lundell T."/>
            <person name="Morin E."/>
            <person name="Murat C."/>
            <person name="Riley R."/>
            <person name="Ohm R."/>
            <person name="Sun H."/>
            <person name="Tunlid A."/>
            <person name="Henrissat B."/>
            <person name="Grigoriev I.V."/>
            <person name="Hibbett D.S."/>
            <person name="Martin F."/>
        </authorList>
    </citation>
    <scope>NUCLEOTIDE SEQUENCE [LARGE SCALE GENOMIC DNA]</scope>
    <source>
        <strain evidence="2">FD-334 SS-4</strain>
    </source>
</reference>
<keyword evidence="2" id="KW-1185">Reference proteome</keyword>